<dbReference type="InterPro" id="IPR030392">
    <property type="entry name" value="S74_ICA"/>
</dbReference>
<reference evidence="2" key="1">
    <citation type="journal article" date="2020" name="Nature">
        <title>Giant virus diversity and host interactions through global metagenomics.</title>
        <authorList>
            <person name="Schulz F."/>
            <person name="Roux S."/>
            <person name="Paez-Espino D."/>
            <person name="Jungbluth S."/>
            <person name="Walsh D.A."/>
            <person name="Denef V.J."/>
            <person name="McMahon K.D."/>
            <person name="Konstantinidis K.T."/>
            <person name="Eloe-Fadrosh E.A."/>
            <person name="Kyrpides N.C."/>
            <person name="Woyke T."/>
        </authorList>
    </citation>
    <scope>NUCLEOTIDE SEQUENCE</scope>
    <source>
        <strain evidence="2">GVMAG-M-3300024258-14</strain>
    </source>
</reference>
<dbReference type="Pfam" id="PF13884">
    <property type="entry name" value="Peptidase_S74"/>
    <property type="match status" value="1"/>
</dbReference>
<dbReference type="PROSITE" id="PS51688">
    <property type="entry name" value="ICA"/>
    <property type="match status" value="1"/>
</dbReference>
<dbReference type="EMBL" id="MN740211">
    <property type="protein sequence ID" value="QHT93919.1"/>
    <property type="molecule type" value="Genomic_DNA"/>
</dbReference>
<sequence>MFSNNRTSIKELYSAPQAISVSSDGKSVTFENKSVSIGDVTSQTEVEPDVKFNVVGKTKMDGDVKMSQNVFIGGAIEVTDENVKLKVEGNTTINGTINTNEIVIGSDYRLKTNIKPLDDSFVVDHLKPVEYNKNNCDKKEIGFIAHELQNVYPDFVTGVKDCEATQHVNYNNLIGILVNEIQMLKKRVNELESKI</sequence>
<dbReference type="AlphaFoldDB" id="A0A6C0IM71"/>
<protein>
    <recommendedName>
        <fullName evidence="1">Peptidase S74 domain-containing protein</fullName>
    </recommendedName>
</protein>
<evidence type="ECO:0000259" key="1">
    <source>
        <dbReference type="PROSITE" id="PS51688"/>
    </source>
</evidence>
<accession>A0A6C0IM71</accession>
<feature type="domain" description="Peptidase S74" evidence="1">
    <location>
        <begin position="106"/>
        <end position="195"/>
    </location>
</feature>
<evidence type="ECO:0000313" key="2">
    <source>
        <dbReference type="EMBL" id="QHT93919.1"/>
    </source>
</evidence>
<proteinExistence type="predicted"/>
<name>A0A6C0IM71_9ZZZZ</name>
<organism evidence="2">
    <name type="scientific">viral metagenome</name>
    <dbReference type="NCBI Taxonomy" id="1070528"/>
    <lineage>
        <taxon>unclassified sequences</taxon>
        <taxon>metagenomes</taxon>
        <taxon>organismal metagenomes</taxon>
    </lineage>
</organism>